<dbReference type="RefSeq" id="WP_038261260.1">
    <property type="nucleotide sequence ID" value="NZ_CAWLVK010000048.1"/>
</dbReference>
<evidence type="ECO:0000313" key="2">
    <source>
        <dbReference type="Proteomes" id="UP000019197"/>
    </source>
</evidence>
<dbReference type="Pfam" id="PF11363">
    <property type="entry name" value="DUF3164"/>
    <property type="match status" value="1"/>
</dbReference>
<name>W1ISK0_9GAMM</name>
<dbReference type="OrthoDB" id="7554786at2"/>
<dbReference type="InterPro" id="IPR021505">
    <property type="entry name" value="Phage_B3_Orf6"/>
</dbReference>
<dbReference type="AlphaFoldDB" id="W1ISK0"/>
<reference evidence="1 2" key="1">
    <citation type="submission" date="2013-11" db="EMBL/GenBank/DDBJ databases">
        <title>Draft genome sequence and annotation of the entomopathogenic bacterium, Xenorhabdus cabanillasi strain JM26.</title>
        <authorList>
            <person name="Gualtieri M."/>
            <person name="Ogier J.C."/>
            <person name="Pages S."/>
            <person name="Givaudan A."/>
            <person name="Gaudriault S."/>
        </authorList>
    </citation>
    <scope>NUCLEOTIDE SEQUENCE [LARGE SCALE GENOMIC DNA]</scope>
    <source>
        <strain evidence="1 2">JM26</strain>
    </source>
</reference>
<proteinExistence type="predicted"/>
<dbReference type="Proteomes" id="UP000019197">
    <property type="component" value="Unassembled WGS sequence"/>
</dbReference>
<evidence type="ECO:0008006" key="3">
    <source>
        <dbReference type="Google" id="ProtNLM"/>
    </source>
</evidence>
<comment type="caution">
    <text evidence="1">The sequence shown here is derived from an EMBL/GenBank/DDBJ whole genome shotgun (WGS) entry which is preliminary data.</text>
</comment>
<protein>
    <recommendedName>
        <fullName evidence="3">Sulfate transporter</fullName>
    </recommendedName>
</protein>
<evidence type="ECO:0000313" key="1">
    <source>
        <dbReference type="EMBL" id="CDL80215.1"/>
    </source>
</evidence>
<organism evidence="1 2">
    <name type="scientific">Xenorhabdus cabanillasii JM26</name>
    <dbReference type="NCBI Taxonomy" id="1427517"/>
    <lineage>
        <taxon>Bacteria</taxon>
        <taxon>Pseudomonadati</taxon>
        <taxon>Pseudomonadota</taxon>
        <taxon>Gammaproteobacteria</taxon>
        <taxon>Enterobacterales</taxon>
        <taxon>Morganellaceae</taxon>
        <taxon>Xenorhabdus</taxon>
    </lineage>
</organism>
<dbReference type="EMBL" id="CBXE010000048">
    <property type="protein sequence ID" value="CDL80215.1"/>
    <property type="molecule type" value="Genomic_DNA"/>
</dbReference>
<gene>
    <name evidence="1" type="ORF">XCR1_1410040</name>
</gene>
<sequence>MSKQFTTQNAPSGYWVDAKGVLTPVDIIKEIDLERDNLVGEIVKRSVLVNEALDDLKSRAFADIQAFVDLSAEKYGATKGGKKGNVTLYSFDGRYKIQRAMQDRIAFDERLQAAKSLIDECLADWTVGARPEIQTLINQAFITDKEGEINAGRVLALRRLNIEDARWVNAMVAIGEALQVVGSKSYLRVYERIGDTDQYQPIALDIAGV</sequence>
<accession>W1ISK0</accession>